<evidence type="ECO:0000313" key="1">
    <source>
        <dbReference type="EMBL" id="JAH03272.1"/>
    </source>
</evidence>
<sequence length="27" mass="2954">MSLKRQRVPAESVWGCLGGRQRAGPTL</sequence>
<dbReference type="AlphaFoldDB" id="A0A0E9PG96"/>
<accession>A0A0E9PG96</accession>
<name>A0A0E9PG96_ANGAN</name>
<dbReference type="EMBL" id="GBXM01105305">
    <property type="protein sequence ID" value="JAH03272.1"/>
    <property type="molecule type" value="Transcribed_RNA"/>
</dbReference>
<reference evidence="1" key="2">
    <citation type="journal article" date="2015" name="Fish Shellfish Immunol.">
        <title>Early steps in the European eel (Anguilla anguilla)-Vibrio vulnificus interaction in the gills: Role of the RtxA13 toxin.</title>
        <authorList>
            <person name="Callol A."/>
            <person name="Pajuelo D."/>
            <person name="Ebbesson L."/>
            <person name="Teles M."/>
            <person name="MacKenzie S."/>
            <person name="Amaro C."/>
        </authorList>
    </citation>
    <scope>NUCLEOTIDE SEQUENCE</scope>
</reference>
<organism evidence="1">
    <name type="scientific">Anguilla anguilla</name>
    <name type="common">European freshwater eel</name>
    <name type="synonym">Muraena anguilla</name>
    <dbReference type="NCBI Taxonomy" id="7936"/>
    <lineage>
        <taxon>Eukaryota</taxon>
        <taxon>Metazoa</taxon>
        <taxon>Chordata</taxon>
        <taxon>Craniata</taxon>
        <taxon>Vertebrata</taxon>
        <taxon>Euteleostomi</taxon>
        <taxon>Actinopterygii</taxon>
        <taxon>Neopterygii</taxon>
        <taxon>Teleostei</taxon>
        <taxon>Anguilliformes</taxon>
        <taxon>Anguillidae</taxon>
        <taxon>Anguilla</taxon>
    </lineage>
</organism>
<reference evidence="1" key="1">
    <citation type="submission" date="2014-11" db="EMBL/GenBank/DDBJ databases">
        <authorList>
            <person name="Amaro Gonzalez C."/>
        </authorList>
    </citation>
    <scope>NUCLEOTIDE SEQUENCE</scope>
</reference>
<protein>
    <submittedName>
        <fullName evidence="1">Uncharacterized protein</fullName>
    </submittedName>
</protein>
<proteinExistence type="predicted"/>